<dbReference type="Proteomes" id="UP000229631">
    <property type="component" value="Unassembled WGS sequence"/>
</dbReference>
<dbReference type="Pfam" id="PF13231">
    <property type="entry name" value="PMT_2"/>
    <property type="match status" value="1"/>
</dbReference>
<keyword evidence="7 8" id="KW-0472">Membrane</keyword>
<evidence type="ECO:0000256" key="6">
    <source>
        <dbReference type="ARBA" id="ARBA00022989"/>
    </source>
</evidence>
<evidence type="ECO:0000256" key="8">
    <source>
        <dbReference type="SAM" id="Phobius"/>
    </source>
</evidence>
<dbReference type="GO" id="GO:0016763">
    <property type="term" value="F:pentosyltransferase activity"/>
    <property type="evidence" value="ECO:0007669"/>
    <property type="project" value="TreeGrafter"/>
</dbReference>
<feature type="domain" description="Glycosyltransferase RgtA/B/C/D-like" evidence="9">
    <location>
        <begin position="70"/>
        <end position="225"/>
    </location>
</feature>
<evidence type="ECO:0000313" key="10">
    <source>
        <dbReference type="EMBL" id="PIV01929.1"/>
    </source>
</evidence>
<feature type="transmembrane region" description="Helical" evidence="8">
    <location>
        <begin position="209"/>
        <end position="226"/>
    </location>
</feature>
<evidence type="ECO:0000256" key="3">
    <source>
        <dbReference type="ARBA" id="ARBA00022676"/>
    </source>
</evidence>
<proteinExistence type="predicted"/>
<feature type="transmembrane region" description="Helical" evidence="8">
    <location>
        <begin position="67"/>
        <end position="84"/>
    </location>
</feature>
<accession>A0A2M7BFR9</accession>
<dbReference type="PANTHER" id="PTHR33908:SF11">
    <property type="entry name" value="MEMBRANE PROTEIN"/>
    <property type="match status" value="1"/>
</dbReference>
<organism evidence="10 11">
    <name type="scientific">Candidatus Shapirobacteria bacterium CG03_land_8_20_14_0_80_39_12</name>
    <dbReference type="NCBI Taxonomy" id="1974879"/>
    <lineage>
        <taxon>Bacteria</taxon>
        <taxon>Candidatus Shapironibacteriota</taxon>
    </lineage>
</organism>
<gene>
    <name evidence="10" type="ORF">COS54_00165</name>
</gene>
<evidence type="ECO:0000256" key="1">
    <source>
        <dbReference type="ARBA" id="ARBA00004651"/>
    </source>
</evidence>
<name>A0A2M7BFR9_9BACT</name>
<dbReference type="AlphaFoldDB" id="A0A2M7BFR9"/>
<evidence type="ECO:0000256" key="7">
    <source>
        <dbReference type="ARBA" id="ARBA00023136"/>
    </source>
</evidence>
<feature type="non-terminal residue" evidence="10">
    <location>
        <position position="469"/>
    </location>
</feature>
<sequence length="469" mass="55073">MKKFFLKNWELIILFIVIAIAVFLRFSNIFKLQFFTYDQSRDALFVKRMIVDREFRLLGTQTSLPGMYLPPFYFYTIAPVLWLFRLNPVGIDFYSALIGVLTVPLVYFVANKLFGKPAGIFSAGLFAVSPIVVELTRRAWNPNTLPFFILVSFYFVYQYFKEKKDKFFLLAFGFYGYCLSLHFGVWTLAPLFFVLWLICLVKEKKIKTAIGALLIIFFFISPLLLFELRHNFFLTSQAKVFFFDGNHLGIRMNNIFESFIASLVAIFVILISGKITLGYGAPLEFGRKLKELFSFSQPISVVAQKPFSLSFQWWGLAIFFIILIFSIYFFSKIFRKEKFKNSLSLPLILIWVWIIWGVFVTLLYSGKFFFFYYLYLFPAPILLFGLIGKIFWEKKALRIISLVALLLIIVFHWRHTTVFSQGWRGISDLQAVSKIISENISKEELFNLATIQRDLDRWDRNSVDYRYFT</sequence>
<feature type="transmembrane region" description="Helical" evidence="8">
    <location>
        <begin position="167"/>
        <end position="197"/>
    </location>
</feature>
<evidence type="ECO:0000259" key="9">
    <source>
        <dbReference type="Pfam" id="PF13231"/>
    </source>
</evidence>
<evidence type="ECO:0000313" key="11">
    <source>
        <dbReference type="Proteomes" id="UP000229631"/>
    </source>
</evidence>
<keyword evidence="4" id="KW-0808">Transferase</keyword>
<feature type="transmembrane region" description="Helical" evidence="8">
    <location>
        <begin position="370"/>
        <end position="392"/>
    </location>
</feature>
<feature type="transmembrane region" description="Helical" evidence="8">
    <location>
        <begin position="311"/>
        <end position="331"/>
    </location>
</feature>
<feature type="transmembrane region" description="Helical" evidence="8">
    <location>
        <begin position="12"/>
        <end position="30"/>
    </location>
</feature>
<keyword evidence="5 8" id="KW-0812">Transmembrane</keyword>
<comment type="subcellular location">
    <subcellularLocation>
        <location evidence="1">Cell membrane</location>
        <topology evidence="1">Multi-pass membrane protein</topology>
    </subcellularLocation>
</comment>
<feature type="transmembrane region" description="Helical" evidence="8">
    <location>
        <begin position="91"/>
        <end position="110"/>
    </location>
</feature>
<dbReference type="InterPro" id="IPR038731">
    <property type="entry name" value="RgtA/B/C-like"/>
</dbReference>
<evidence type="ECO:0000256" key="5">
    <source>
        <dbReference type="ARBA" id="ARBA00022692"/>
    </source>
</evidence>
<feature type="transmembrane region" description="Helical" evidence="8">
    <location>
        <begin position="259"/>
        <end position="281"/>
    </location>
</feature>
<comment type="caution">
    <text evidence="10">The sequence shown here is derived from an EMBL/GenBank/DDBJ whole genome shotgun (WGS) entry which is preliminary data.</text>
</comment>
<dbReference type="GO" id="GO:0009103">
    <property type="term" value="P:lipopolysaccharide biosynthetic process"/>
    <property type="evidence" value="ECO:0007669"/>
    <property type="project" value="UniProtKB-ARBA"/>
</dbReference>
<keyword evidence="6 8" id="KW-1133">Transmembrane helix</keyword>
<keyword evidence="3" id="KW-0328">Glycosyltransferase</keyword>
<evidence type="ECO:0000256" key="2">
    <source>
        <dbReference type="ARBA" id="ARBA00022475"/>
    </source>
</evidence>
<keyword evidence="2" id="KW-1003">Cell membrane</keyword>
<dbReference type="GO" id="GO:0005886">
    <property type="term" value="C:plasma membrane"/>
    <property type="evidence" value="ECO:0007669"/>
    <property type="project" value="UniProtKB-SubCell"/>
</dbReference>
<feature type="transmembrane region" description="Helical" evidence="8">
    <location>
        <begin position="399"/>
        <end position="415"/>
    </location>
</feature>
<reference evidence="11" key="1">
    <citation type="submission" date="2017-09" db="EMBL/GenBank/DDBJ databases">
        <title>Depth-based differentiation of microbial function through sediment-hosted aquifers and enrichment of novel symbionts in the deep terrestrial subsurface.</title>
        <authorList>
            <person name="Probst A.J."/>
            <person name="Ladd B."/>
            <person name="Jarett J.K."/>
            <person name="Geller-Mcgrath D.E."/>
            <person name="Sieber C.M.K."/>
            <person name="Emerson J.B."/>
            <person name="Anantharaman K."/>
            <person name="Thomas B.C."/>
            <person name="Malmstrom R."/>
            <person name="Stieglmeier M."/>
            <person name="Klingl A."/>
            <person name="Woyke T."/>
            <person name="Ryan C.M."/>
            <person name="Banfield J.F."/>
        </authorList>
    </citation>
    <scope>NUCLEOTIDE SEQUENCE [LARGE SCALE GENOMIC DNA]</scope>
</reference>
<dbReference type="EMBL" id="PEVC01000005">
    <property type="protein sequence ID" value="PIV01929.1"/>
    <property type="molecule type" value="Genomic_DNA"/>
</dbReference>
<feature type="transmembrane region" description="Helical" evidence="8">
    <location>
        <begin position="144"/>
        <end position="160"/>
    </location>
</feature>
<dbReference type="InterPro" id="IPR050297">
    <property type="entry name" value="LipidA_mod_glycosyltrf_83"/>
</dbReference>
<evidence type="ECO:0000256" key="4">
    <source>
        <dbReference type="ARBA" id="ARBA00022679"/>
    </source>
</evidence>
<dbReference type="PANTHER" id="PTHR33908">
    <property type="entry name" value="MANNOSYLTRANSFERASE YKCB-RELATED"/>
    <property type="match status" value="1"/>
</dbReference>
<feature type="transmembrane region" description="Helical" evidence="8">
    <location>
        <begin position="343"/>
        <end position="364"/>
    </location>
</feature>
<protein>
    <recommendedName>
        <fullName evidence="9">Glycosyltransferase RgtA/B/C/D-like domain-containing protein</fullName>
    </recommendedName>
</protein>